<protein>
    <submittedName>
        <fullName evidence="1">Uncharacterized protein</fullName>
    </submittedName>
</protein>
<keyword evidence="2" id="KW-1185">Reference proteome</keyword>
<comment type="caution">
    <text evidence="1">The sequence shown here is derived from an EMBL/GenBank/DDBJ whole genome shotgun (WGS) entry which is preliminary data.</text>
</comment>
<accession>A0ABR3JUB9</accession>
<dbReference type="EMBL" id="JASNQZ010000003">
    <property type="protein sequence ID" value="KAL0958712.1"/>
    <property type="molecule type" value="Genomic_DNA"/>
</dbReference>
<name>A0ABR3JUB9_9AGAR</name>
<dbReference type="Proteomes" id="UP001556367">
    <property type="component" value="Unassembled WGS sequence"/>
</dbReference>
<evidence type="ECO:0000313" key="2">
    <source>
        <dbReference type="Proteomes" id="UP001556367"/>
    </source>
</evidence>
<evidence type="ECO:0000313" key="1">
    <source>
        <dbReference type="EMBL" id="KAL0958712.1"/>
    </source>
</evidence>
<gene>
    <name evidence="1" type="ORF">HGRIS_014042</name>
</gene>
<proteinExistence type="predicted"/>
<sequence length="280" mass="30778">MAAFFAWGNAPNSFVVGKGSLLDYQNLPDEYAGKFKSYEWNAMKLSAFYTGPQGFHWASQPNSAWSARAPETLVPLLHTQFLSDTGPGRGYCQFVAFAPDGVSWFARFSSKTSLCGPARETLPATFRAIIADLDAHHPRQDACLDFVAFGAHDVVLVRFENGNSGMFLPEGKEARKGIDPGFVVEVEDRLKDGWTFGNRTTLCQNDSARWFIEWRRGPTAEFRFSTGEGEAAKEVLTRINKVLSGEGNNAAMVADHQAADMIAANSTFQSQLMIGRLISG</sequence>
<organism evidence="1 2">
    <name type="scientific">Hohenbuehelia grisea</name>
    <dbReference type="NCBI Taxonomy" id="104357"/>
    <lineage>
        <taxon>Eukaryota</taxon>
        <taxon>Fungi</taxon>
        <taxon>Dikarya</taxon>
        <taxon>Basidiomycota</taxon>
        <taxon>Agaricomycotina</taxon>
        <taxon>Agaricomycetes</taxon>
        <taxon>Agaricomycetidae</taxon>
        <taxon>Agaricales</taxon>
        <taxon>Pleurotineae</taxon>
        <taxon>Pleurotaceae</taxon>
        <taxon>Hohenbuehelia</taxon>
    </lineage>
</organism>
<reference evidence="2" key="1">
    <citation type="submission" date="2024-06" db="EMBL/GenBank/DDBJ databases">
        <title>Multi-omics analyses provide insights into the biosynthesis of the anticancer antibiotic pleurotin in Hohenbuehelia grisea.</title>
        <authorList>
            <person name="Weaver J.A."/>
            <person name="Alberti F."/>
        </authorList>
    </citation>
    <scope>NUCLEOTIDE SEQUENCE [LARGE SCALE GENOMIC DNA]</scope>
    <source>
        <strain evidence="2">T-177</strain>
    </source>
</reference>